<dbReference type="Proteomes" id="UP000275910">
    <property type="component" value="Unassembled WGS sequence"/>
</dbReference>
<accession>A0A3N2RMQ3</accession>
<feature type="transmembrane region" description="Helical" evidence="2">
    <location>
        <begin position="46"/>
        <end position="71"/>
    </location>
</feature>
<gene>
    <name evidence="3" type="ORF">D9T17_02855</name>
</gene>
<name>A0A3N2RMQ3_LYSEN</name>
<evidence type="ECO:0000313" key="3">
    <source>
        <dbReference type="EMBL" id="ROU08745.1"/>
    </source>
</evidence>
<dbReference type="RefSeq" id="WP_123646012.1">
    <property type="nucleotide sequence ID" value="NZ_RCTY01000008.1"/>
</dbReference>
<organism evidence="3 4">
    <name type="scientific">Lysobacter enzymogenes</name>
    <dbReference type="NCBI Taxonomy" id="69"/>
    <lineage>
        <taxon>Bacteria</taxon>
        <taxon>Pseudomonadati</taxon>
        <taxon>Pseudomonadota</taxon>
        <taxon>Gammaproteobacteria</taxon>
        <taxon>Lysobacterales</taxon>
        <taxon>Lysobacteraceae</taxon>
        <taxon>Lysobacter</taxon>
    </lineage>
</organism>
<keyword evidence="2" id="KW-1133">Transmembrane helix</keyword>
<feature type="transmembrane region" description="Helical" evidence="2">
    <location>
        <begin position="91"/>
        <end position="112"/>
    </location>
</feature>
<proteinExistence type="predicted"/>
<sequence length="185" mass="19640">MHEEDPYRREPAQPAPRGALQLGDQPLQFSTARSERNRGAVGRGGWLIGVAIMMVWSLLFAMANAGGMAALLASPEVASAMDGAKAGALRFYLAVSAAMFALNLVALVLFAIKSPWFPRVYVAWLGIDLILVSIATGLLSQASGGGFAGVAAAALIGRVLFWNGPWMAYAIMSERVKNTFAARRA</sequence>
<keyword evidence="2" id="KW-0812">Transmembrane</keyword>
<comment type="caution">
    <text evidence="3">The sequence shown here is derived from an EMBL/GenBank/DDBJ whole genome shotgun (WGS) entry which is preliminary data.</text>
</comment>
<reference evidence="3 4" key="1">
    <citation type="submission" date="2018-10" db="EMBL/GenBank/DDBJ databases">
        <title>The genome of Lysobacter enzymogenes OH11.</title>
        <authorList>
            <person name="Liu F."/>
            <person name="Zhao Y."/>
            <person name="Qian G."/>
            <person name="Chen Y."/>
            <person name="Xu H."/>
        </authorList>
    </citation>
    <scope>NUCLEOTIDE SEQUENCE [LARGE SCALE GENOMIC DNA]</scope>
    <source>
        <strain evidence="3 4">OH11</strain>
    </source>
</reference>
<feature type="transmembrane region" description="Helical" evidence="2">
    <location>
        <begin position="146"/>
        <end position="169"/>
    </location>
</feature>
<dbReference type="Pfam" id="PF10754">
    <property type="entry name" value="DUF2569"/>
    <property type="match status" value="1"/>
</dbReference>
<dbReference type="InterPro" id="IPR019690">
    <property type="entry name" value="DUF2569"/>
</dbReference>
<evidence type="ECO:0000256" key="1">
    <source>
        <dbReference type="SAM" id="MobiDB-lite"/>
    </source>
</evidence>
<dbReference type="AlphaFoldDB" id="A0A3N2RMQ3"/>
<evidence type="ECO:0000256" key="2">
    <source>
        <dbReference type="SAM" id="Phobius"/>
    </source>
</evidence>
<protein>
    <submittedName>
        <fullName evidence="3">DUF2569 family protein</fullName>
    </submittedName>
</protein>
<feature type="transmembrane region" description="Helical" evidence="2">
    <location>
        <begin position="121"/>
        <end position="140"/>
    </location>
</feature>
<dbReference type="EMBL" id="RCTY01000008">
    <property type="protein sequence ID" value="ROU08745.1"/>
    <property type="molecule type" value="Genomic_DNA"/>
</dbReference>
<feature type="compositionally biased region" description="Basic and acidic residues" evidence="1">
    <location>
        <begin position="1"/>
        <end position="11"/>
    </location>
</feature>
<evidence type="ECO:0000313" key="4">
    <source>
        <dbReference type="Proteomes" id="UP000275910"/>
    </source>
</evidence>
<keyword evidence="2" id="KW-0472">Membrane</keyword>
<feature type="region of interest" description="Disordered" evidence="1">
    <location>
        <begin position="1"/>
        <end position="21"/>
    </location>
</feature>